<keyword evidence="3 7" id="KW-0694">RNA-binding</keyword>
<evidence type="ECO:0000256" key="4">
    <source>
        <dbReference type="ARBA" id="ARBA00022980"/>
    </source>
</evidence>
<dbReference type="PROSITE" id="PS00474">
    <property type="entry name" value="RIBOSOMAL_L3"/>
    <property type="match status" value="1"/>
</dbReference>
<dbReference type="InterPro" id="IPR000597">
    <property type="entry name" value="Ribosomal_uL3"/>
</dbReference>
<sequence>MNGLIGIHLGMSSIFSKDGKNIPCTIIKIGPCYIVQIKTIKKDGYSSIQLGIEDKKKKHTTNSLKGHFKKAGITPKKKLIEIRNIFFIDKKSFKLGSKINPDFLIEGELVDVQGISKGKGFQGVVKRHKFSGVGERTHGQHNRLRSPGSVGAGSDPSRIFKGKKMAGRMGGVNITIQNLKILKIDISQNILILKGSVPGNKNSYLRIKKKKWN</sequence>
<comment type="function">
    <text evidence="7 9">One of the primary rRNA binding proteins, it binds directly near the 3'-end of the 23S rRNA, where it nucleates assembly of the 50S subunit.</text>
</comment>
<evidence type="ECO:0000256" key="3">
    <source>
        <dbReference type="ARBA" id="ARBA00022884"/>
    </source>
</evidence>
<dbReference type="GO" id="GO:0019843">
    <property type="term" value="F:rRNA binding"/>
    <property type="evidence" value="ECO:0007669"/>
    <property type="project" value="UniProtKB-UniRule"/>
</dbReference>
<evidence type="ECO:0000256" key="9">
    <source>
        <dbReference type="RuleBase" id="RU003906"/>
    </source>
</evidence>
<dbReference type="Pfam" id="PF00297">
    <property type="entry name" value="Ribosomal_L3"/>
    <property type="match status" value="1"/>
</dbReference>
<dbReference type="Gene3D" id="3.30.160.810">
    <property type="match status" value="1"/>
</dbReference>
<evidence type="ECO:0000256" key="5">
    <source>
        <dbReference type="ARBA" id="ARBA00023274"/>
    </source>
</evidence>
<keyword evidence="2 7" id="KW-0699">rRNA-binding</keyword>
<dbReference type="NCBIfam" id="TIGR03625">
    <property type="entry name" value="L3_bact"/>
    <property type="match status" value="1"/>
</dbReference>
<feature type="region of interest" description="Disordered" evidence="10">
    <location>
        <begin position="135"/>
        <end position="156"/>
    </location>
</feature>
<dbReference type="InterPro" id="IPR009000">
    <property type="entry name" value="Transl_B-barrel_sf"/>
</dbReference>
<accession>A0AAD1CM09</accession>
<gene>
    <name evidence="7 11" type="primary">rplC</name>
    <name evidence="11" type="ORF">CPU2_376</name>
</gene>
<comment type="subunit">
    <text evidence="7 9">Part of the 50S ribosomal subunit. Forms a cluster with proteins L14 and L19.</text>
</comment>
<dbReference type="GO" id="GO:0003735">
    <property type="term" value="F:structural constituent of ribosome"/>
    <property type="evidence" value="ECO:0007669"/>
    <property type="project" value="UniProtKB-UniRule"/>
</dbReference>
<name>A0AAD1CM09_9FLAO</name>
<dbReference type="PANTHER" id="PTHR11229">
    <property type="entry name" value="50S RIBOSOMAL PROTEIN L3"/>
    <property type="match status" value="1"/>
</dbReference>
<dbReference type="FunFam" id="3.30.160.810:FF:000001">
    <property type="entry name" value="50S ribosomal protein L3"/>
    <property type="match status" value="1"/>
</dbReference>
<dbReference type="EMBL" id="AP014610">
    <property type="protein sequence ID" value="BBA17868.1"/>
    <property type="molecule type" value="Genomic_DNA"/>
</dbReference>
<evidence type="ECO:0000256" key="6">
    <source>
        <dbReference type="ARBA" id="ARBA00035243"/>
    </source>
</evidence>
<organism evidence="11 12">
    <name type="scientific">Blattabacterium punctulatus CPU2</name>
    <dbReference type="NCBI Taxonomy" id="1457032"/>
    <lineage>
        <taxon>Bacteria</taxon>
        <taxon>Pseudomonadati</taxon>
        <taxon>Bacteroidota</taxon>
        <taxon>Flavobacteriia</taxon>
        <taxon>Flavobacteriales</taxon>
        <taxon>Blattabacteriaceae</taxon>
        <taxon>Blattabacterium</taxon>
    </lineage>
</organism>
<keyword evidence="5 7" id="KW-0687">Ribonucleoprotein</keyword>
<proteinExistence type="inferred from homology"/>
<dbReference type="RefSeq" id="WP_110548651.1">
    <property type="nucleotide sequence ID" value="NZ_AP014610.1"/>
</dbReference>
<evidence type="ECO:0000256" key="7">
    <source>
        <dbReference type="HAMAP-Rule" id="MF_01325"/>
    </source>
</evidence>
<dbReference type="GeneID" id="66556693"/>
<evidence type="ECO:0000256" key="10">
    <source>
        <dbReference type="SAM" id="MobiDB-lite"/>
    </source>
</evidence>
<dbReference type="InterPro" id="IPR019926">
    <property type="entry name" value="Ribosomal_uL3_CS"/>
</dbReference>
<dbReference type="InterPro" id="IPR019927">
    <property type="entry name" value="Ribosomal_uL3_bac/org-type"/>
</dbReference>
<protein>
    <recommendedName>
        <fullName evidence="6 7">Large ribosomal subunit protein uL3</fullName>
    </recommendedName>
</protein>
<dbReference type="FunFam" id="2.40.30.10:FF:000047">
    <property type="entry name" value="50S ribosomal protein L3"/>
    <property type="match status" value="1"/>
</dbReference>
<evidence type="ECO:0000256" key="8">
    <source>
        <dbReference type="RuleBase" id="RU003905"/>
    </source>
</evidence>
<dbReference type="PANTHER" id="PTHR11229:SF16">
    <property type="entry name" value="LARGE RIBOSOMAL SUBUNIT PROTEIN UL3C"/>
    <property type="match status" value="1"/>
</dbReference>
<keyword evidence="4 7" id="KW-0689">Ribosomal protein</keyword>
<reference evidence="11 12" key="1">
    <citation type="submission" date="2014-06" db="EMBL/GenBank/DDBJ databases">
        <title>Genome sequence of the intracellular symbiont Blattabacterium cuenoti, strain CPU2 from the wood feeding cockroach Cryptocercus punctulatus.</title>
        <authorList>
            <person name="Kinjo Y."/>
            <person name="Ohkuma M."/>
            <person name="Tokuda G."/>
        </authorList>
    </citation>
    <scope>NUCLEOTIDE SEQUENCE [LARGE SCALE GENOMIC DNA]</scope>
    <source>
        <strain evidence="11 12">CPU2</strain>
    </source>
</reference>
<evidence type="ECO:0000313" key="12">
    <source>
        <dbReference type="Proteomes" id="UP000262607"/>
    </source>
</evidence>
<evidence type="ECO:0000256" key="1">
    <source>
        <dbReference type="ARBA" id="ARBA00006540"/>
    </source>
</evidence>
<evidence type="ECO:0000313" key="11">
    <source>
        <dbReference type="EMBL" id="BBA17868.1"/>
    </source>
</evidence>
<dbReference type="GO" id="GO:0022625">
    <property type="term" value="C:cytosolic large ribosomal subunit"/>
    <property type="evidence" value="ECO:0007669"/>
    <property type="project" value="TreeGrafter"/>
</dbReference>
<comment type="similarity">
    <text evidence="1 7 8">Belongs to the universal ribosomal protein uL3 family.</text>
</comment>
<evidence type="ECO:0000256" key="2">
    <source>
        <dbReference type="ARBA" id="ARBA00022730"/>
    </source>
</evidence>
<dbReference type="GO" id="GO:0006412">
    <property type="term" value="P:translation"/>
    <property type="evidence" value="ECO:0007669"/>
    <property type="project" value="UniProtKB-UniRule"/>
</dbReference>
<dbReference type="Gene3D" id="2.40.30.10">
    <property type="entry name" value="Translation factors"/>
    <property type="match status" value="1"/>
</dbReference>
<dbReference type="SUPFAM" id="SSF50447">
    <property type="entry name" value="Translation proteins"/>
    <property type="match status" value="1"/>
</dbReference>
<dbReference type="HAMAP" id="MF_01325_B">
    <property type="entry name" value="Ribosomal_uL3_B"/>
    <property type="match status" value="1"/>
</dbReference>
<dbReference type="AlphaFoldDB" id="A0AAD1CM09"/>
<dbReference type="Proteomes" id="UP000262607">
    <property type="component" value="Chromosome"/>
</dbReference>